<sequence length="1280" mass="135261">MLAPGPPVRSNGSAAPPATTTGCRPRSPRAPPPSTPATPDSPLPSISSAPMSSASLPLVRPDMAPSPAPAVVRPPRPPRLCAACGLPVTHQFVRALGGAYHLACFKCVDCDQPVTKFFPLSAPDGTQHPLCERDYFARLDLLCAYCGGALRGAYISALGRKYHADHFMCSQCDVVFGPAESYYEHQGVVFCLYHFSTGPAARCSGCHGAILRQFVEVARQGAPEQWHPECYMVHKAWNVSVAGTGPPTDWPLNPTALDRDRLRAEQQRTEDMVARLLSVLGVFEESAAACISDMLLHVSNGRNLDGVNEAASFILHVEVLFRAIDWIQAQLADARAPNPVIHRKEPKMLCKRIVAFLSLLTKTHDSAAPTVASIDAGNVVTAEPTRRLAMTQDLLNIVTTLAHTLKALTRVALCGSLRLENECHRPNSVLEFLDILMELSDQERPARMVQFEDTHLKADLCHACRKTIEEACIAVLGPPVPPDATAPQPPRTAPLATARWHVPCFTCSRCRMPLGTVHDLPHATWSPALGGVVCLACSDLRAPPEEPTFQLVTNLDQYSLLLRVALKRLLAFLKSREDALGEAAHDTNGAARAAAPAMAPMPWTAARPRLNSSPRRHLSPATAAVGAVGAQLGGMTIGSPLRDPRPVPRVDSLPRAGSAPLPERHAASTAAPAPSLAMSDGDRYIVSHPPAMPPTSAFVSAPPPVAAAPALPVRPSATTIPLLAPQAMPAATATPIRLAPVALPQSSTAVPEMWLAEQSALEAFVVRHFAANDLVLLLHGRIRADEIIALTEERQAAARSLLGSSGGIWDRFRATFRGPGRRRDREAAAAQAAAEAVAQAAATAAAAARMIAATPAAAVTHSEVELEMNGVGQDSGHETADGLVISGGNASMEGAGTFGVPLDVLLFQTGRASTLGAGPGRVAVPAFIDACVGALRAKDLYVEGIFRLSGNVRGLRELGEELDARPLGALALLPDQTVVQLAALLRKFLRELPEPLIPFRMFKLFVQIGALTDPNMRARAIHDAVCLLPKAHRNVLEVVLLCVQEVAKACTHPTDPERGSRMTENNLAIIFAPTLFRPPKGIDETVTSKAAKRIVFDMLCWPPRDLWTVPPEIALQLRHGGHTAATAASSTTASASTAPTTIGSDSAMSPTTAEHASPALAPHLHHHHHHHHQPPMQLGSSCGTTPADTADPRRANARPAGAPGHRSPWNLPPPIATPSPPVGRSMASSSLSGAASGSGAVAGGGVRLVVPLARAASAQGAHGAGGLARSNEVHGWRPPA</sequence>
<dbReference type="InterPro" id="IPR000198">
    <property type="entry name" value="RhoGAP_dom"/>
</dbReference>
<feature type="compositionally biased region" description="Basic residues" evidence="4">
    <location>
        <begin position="1163"/>
        <end position="1173"/>
    </location>
</feature>
<feature type="domain" description="LIM zinc-binding" evidence="5">
    <location>
        <begin position="459"/>
        <end position="544"/>
    </location>
</feature>
<feature type="compositionally biased region" description="Pro residues" evidence="4">
    <location>
        <begin position="1210"/>
        <end position="1221"/>
    </location>
</feature>
<reference evidence="8" key="2">
    <citation type="submission" date="2009-11" db="EMBL/GenBank/DDBJ databases">
        <title>The Genome Sequence of Allomyces macrogynus strain ATCC 38327.</title>
        <authorList>
            <consortium name="The Broad Institute Genome Sequencing Platform"/>
            <person name="Russ C."/>
            <person name="Cuomo C."/>
            <person name="Shea T."/>
            <person name="Young S.K."/>
            <person name="Zeng Q."/>
            <person name="Koehrsen M."/>
            <person name="Haas B."/>
            <person name="Borodovsky M."/>
            <person name="Guigo R."/>
            <person name="Alvarado L."/>
            <person name="Berlin A."/>
            <person name="Borenstein D."/>
            <person name="Chen Z."/>
            <person name="Engels R."/>
            <person name="Freedman E."/>
            <person name="Gellesch M."/>
            <person name="Goldberg J."/>
            <person name="Griggs A."/>
            <person name="Gujja S."/>
            <person name="Heiman D."/>
            <person name="Hepburn T."/>
            <person name="Howarth C."/>
            <person name="Jen D."/>
            <person name="Larson L."/>
            <person name="Lewis B."/>
            <person name="Mehta T."/>
            <person name="Park D."/>
            <person name="Pearson M."/>
            <person name="Roberts A."/>
            <person name="Saif S."/>
            <person name="Shenoy N."/>
            <person name="Sisk P."/>
            <person name="Stolte C."/>
            <person name="Sykes S."/>
            <person name="Walk T."/>
            <person name="White J."/>
            <person name="Yandava C."/>
            <person name="Burger G."/>
            <person name="Gray M.W."/>
            <person name="Holland P.W.H."/>
            <person name="King N."/>
            <person name="Lang F.B.F."/>
            <person name="Roger A.J."/>
            <person name="Ruiz-Trillo I."/>
            <person name="Lander E."/>
            <person name="Nusbaum C."/>
        </authorList>
    </citation>
    <scope>NUCLEOTIDE SEQUENCE [LARGE SCALE GENOMIC DNA]</scope>
    <source>
        <strain evidence="8">ATCC 38327</strain>
    </source>
</reference>
<dbReference type="SUPFAM" id="SSF57716">
    <property type="entry name" value="Glucocorticoid receptor-like (DNA-binding domain)"/>
    <property type="match status" value="2"/>
</dbReference>
<feature type="compositionally biased region" description="Low complexity" evidence="4">
    <location>
        <begin position="667"/>
        <end position="677"/>
    </location>
</feature>
<feature type="compositionally biased region" description="Pro residues" evidence="4">
    <location>
        <begin position="28"/>
        <end position="42"/>
    </location>
</feature>
<accession>A0A0L0SVX8</accession>
<feature type="region of interest" description="Disordered" evidence="4">
    <location>
        <begin position="635"/>
        <end position="686"/>
    </location>
</feature>
<evidence type="ECO:0000256" key="1">
    <source>
        <dbReference type="ARBA" id="ARBA00022723"/>
    </source>
</evidence>
<dbReference type="OMA" id="WQMQSSV"/>
<proteinExistence type="predicted"/>
<keyword evidence="8" id="KW-1185">Reference proteome</keyword>
<feature type="compositionally biased region" description="Basic and acidic residues" evidence="4">
    <location>
        <begin position="1271"/>
        <end position="1280"/>
    </location>
</feature>
<dbReference type="PANTHER" id="PTHR48125:SF10">
    <property type="entry name" value="OS12G0136300 PROTEIN"/>
    <property type="match status" value="1"/>
</dbReference>
<evidence type="ECO:0000256" key="3">
    <source>
        <dbReference type="PROSITE-ProRule" id="PRU00125"/>
    </source>
</evidence>
<keyword evidence="3" id="KW-0440">LIM domain</keyword>
<reference evidence="7 8" key="1">
    <citation type="submission" date="2009-11" db="EMBL/GenBank/DDBJ databases">
        <title>Annotation of Allomyces macrogynus ATCC 38327.</title>
        <authorList>
            <consortium name="The Broad Institute Genome Sequencing Platform"/>
            <person name="Russ C."/>
            <person name="Cuomo C."/>
            <person name="Burger G."/>
            <person name="Gray M.W."/>
            <person name="Holland P.W.H."/>
            <person name="King N."/>
            <person name="Lang F.B.F."/>
            <person name="Roger A.J."/>
            <person name="Ruiz-Trillo I."/>
            <person name="Young S.K."/>
            <person name="Zeng Q."/>
            <person name="Gargeya S."/>
            <person name="Fitzgerald M."/>
            <person name="Haas B."/>
            <person name="Abouelleil A."/>
            <person name="Alvarado L."/>
            <person name="Arachchi H.M."/>
            <person name="Berlin A."/>
            <person name="Chapman S.B."/>
            <person name="Gearin G."/>
            <person name="Goldberg J."/>
            <person name="Griggs A."/>
            <person name="Gujja S."/>
            <person name="Hansen M."/>
            <person name="Heiman D."/>
            <person name="Howarth C."/>
            <person name="Larimer J."/>
            <person name="Lui A."/>
            <person name="MacDonald P.J.P."/>
            <person name="McCowen C."/>
            <person name="Montmayeur A."/>
            <person name="Murphy C."/>
            <person name="Neiman D."/>
            <person name="Pearson M."/>
            <person name="Priest M."/>
            <person name="Roberts A."/>
            <person name="Saif S."/>
            <person name="Shea T."/>
            <person name="Sisk P."/>
            <person name="Stolte C."/>
            <person name="Sykes S."/>
            <person name="Wortman J."/>
            <person name="Nusbaum C."/>
            <person name="Birren B."/>
        </authorList>
    </citation>
    <scope>NUCLEOTIDE SEQUENCE [LARGE SCALE GENOMIC DNA]</scope>
    <source>
        <strain evidence="7 8">ATCC 38327</strain>
    </source>
</reference>
<feature type="domain" description="LIM zinc-binding" evidence="5">
    <location>
        <begin position="79"/>
        <end position="141"/>
    </location>
</feature>
<feature type="domain" description="LIM zinc-binding" evidence="5">
    <location>
        <begin position="142"/>
        <end position="201"/>
    </location>
</feature>
<dbReference type="CDD" id="cd09392">
    <property type="entry name" value="LIM2_Lrg1p_like"/>
    <property type="match status" value="1"/>
</dbReference>
<protein>
    <submittedName>
        <fullName evidence="7">Uncharacterized protein</fullName>
    </submittedName>
</protein>
<dbReference type="eggNOG" id="KOG1703">
    <property type="taxonomic scope" value="Eukaryota"/>
</dbReference>
<feature type="compositionally biased region" description="Low complexity" evidence="4">
    <location>
        <begin position="1197"/>
        <end position="1206"/>
    </location>
</feature>
<dbReference type="SUPFAM" id="SSF48350">
    <property type="entry name" value="GTPase activation domain, GAP"/>
    <property type="match status" value="1"/>
</dbReference>
<keyword evidence="1 3" id="KW-0479">Metal-binding</keyword>
<dbReference type="SMART" id="SM00132">
    <property type="entry name" value="LIM"/>
    <property type="match status" value="3"/>
</dbReference>
<evidence type="ECO:0000259" key="5">
    <source>
        <dbReference type="PROSITE" id="PS50023"/>
    </source>
</evidence>
<dbReference type="Pfam" id="PF00412">
    <property type="entry name" value="LIM"/>
    <property type="match status" value="2"/>
</dbReference>
<dbReference type="eggNOG" id="KOG2710">
    <property type="taxonomic scope" value="Eukaryota"/>
</dbReference>
<dbReference type="InterPro" id="IPR001781">
    <property type="entry name" value="Znf_LIM"/>
</dbReference>
<feature type="region of interest" description="Disordered" evidence="4">
    <location>
        <begin position="1"/>
        <end position="62"/>
    </location>
</feature>
<name>A0A0L0SVX8_ALLM3</name>
<dbReference type="Proteomes" id="UP000054350">
    <property type="component" value="Unassembled WGS sequence"/>
</dbReference>
<organism evidence="7 8">
    <name type="scientific">Allomyces macrogynus (strain ATCC 38327)</name>
    <name type="common">Allomyces javanicus var. macrogynus</name>
    <dbReference type="NCBI Taxonomy" id="578462"/>
    <lineage>
        <taxon>Eukaryota</taxon>
        <taxon>Fungi</taxon>
        <taxon>Fungi incertae sedis</taxon>
        <taxon>Blastocladiomycota</taxon>
        <taxon>Blastocladiomycetes</taxon>
        <taxon>Blastocladiales</taxon>
        <taxon>Blastocladiaceae</taxon>
        <taxon>Allomyces</taxon>
    </lineage>
</organism>
<dbReference type="EMBL" id="GG745350">
    <property type="protein sequence ID" value="KNE66631.1"/>
    <property type="molecule type" value="Genomic_DNA"/>
</dbReference>
<feature type="compositionally biased region" description="Low complexity" evidence="4">
    <location>
        <begin position="1125"/>
        <end position="1141"/>
    </location>
</feature>
<evidence type="ECO:0000256" key="2">
    <source>
        <dbReference type="ARBA" id="ARBA00022833"/>
    </source>
</evidence>
<evidence type="ECO:0000256" key="4">
    <source>
        <dbReference type="SAM" id="MobiDB-lite"/>
    </source>
</evidence>
<feature type="domain" description="Rho-GAP" evidence="6">
    <location>
        <begin position="900"/>
        <end position="1107"/>
    </location>
</feature>
<feature type="compositionally biased region" description="Low complexity" evidence="4">
    <location>
        <begin position="43"/>
        <end position="58"/>
    </location>
</feature>
<feature type="region of interest" description="Disordered" evidence="4">
    <location>
        <begin position="1125"/>
        <end position="1242"/>
    </location>
</feature>
<dbReference type="Pfam" id="PF00620">
    <property type="entry name" value="RhoGAP"/>
    <property type="match status" value="1"/>
</dbReference>
<dbReference type="GO" id="GO:0007165">
    <property type="term" value="P:signal transduction"/>
    <property type="evidence" value="ECO:0007669"/>
    <property type="project" value="InterPro"/>
</dbReference>
<dbReference type="PROSITE" id="PS50238">
    <property type="entry name" value="RHOGAP"/>
    <property type="match status" value="1"/>
</dbReference>
<evidence type="ECO:0000313" key="8">
    <source>
        <dbReference type="Proteomes" id="UP000054350"/>
    </source>
</evidence>
<dbReference type="GO" id="GO:0046872">
    <property type="term" value="F:metal ion binding"/>
    <property type="evidence" value="ECO:0007669"/>
    <property type="project" value="UniProtKB-KW"/>
</dbReference>
<dbReference type="PROSITE" id="PS00478">
    <property type="entry name" value="LIM_DOMAIN_1"/>
    <property type="match status" value="1"/>
</dbReference>
<dbReference type="PROSITE" id="PS50023">
    <property type="entry name" value="LIM_DOMAIN_2"/>
    <property type="match status" value="3"/>
</dbReference>
<dbReference type="PANTHER" id="PTHR48125">
    <property type="entry name" value="LP07818P1"/>
    <property type="match status" value="1"/>
</dbReference>
<dbReference type="OrthoDB" id="20689at2759"/>
<evidence type="ECO:0000259" key="6">
    <source>
        <dbReference type="PROSITE" id="PS50238"/>
    </source>
</evidence>
<feature type="compositionally biased region" description="Polar residues" evidence="4">
    <location>
        <begin position="1142"/>
        <end position="1152"/>
    </location>
</feature>
<dbReference type="Gene3D" id="1.10.555.10">
    <property type="entry name" value="Rho GTPase activation protein"/>
    <property type="match status" value="1"/>
</dbReference>
<dbReference type="STRING" id="578462.A0A0L0SVX8"/>
<dbReference type="Gene3D" id="2.10.110.10">
    <property type="entry name" value="Cysteine Rich Protein"/>
    <property type="match status" value="3"/>
</dbReference>
<keyword evidence="2 3" id="KW-0862">Zinc</keyword>
<dbReference type="SMART" id="SM00324">
    <property type="entry name" value="RhoGAP"/>
    <property type="match status" value="1"/>
</dbReference>
<evidence type="ECO:0000313" key="7">
    <source>
        <dbReference type="EMBL" id="KNE66631.1"/>
    </source>
</evidence>
<feature type="compositionally biased region" description="Low complexity" evidence="4">
    <location>
        <begin position="1222"/>
        <end position="1239"/>
    </location>
</feature>
<dbReference type="VEuPathDB" id="FungiDB:AMAG_11749"/>
<dbReference type="AlphaFoldDB" id="A0A0L0SVX8"/>
<feature type="compositionally biased region" description="Polar residues" evidence="4">
    <location>
        <begin position="10"/>
        <end position="22"/>
    </location>
</feature>
<feature type="region of interest" description="Disordered" evidence="4">
    <location>
        <begin position="1258"/>
        <end position="1280"/>
    </location>
</feature>
<gene>
    <name evidence="7" type="ORF">AMAG_11749</name>
</gene>
<feature type="compositionally biased region" description="Low complexity" evidence="4">
    <location>
        <begin position="1153"/>
        <end position="1162"/>
    </location>
</feature>
<dbReference type="InterPro" id="IPR008936">
    <property type="entry name" value="Rho_GTPase_activation_prot"/>
</dbReference>
<dbReference type="CDD" id="cd09391">
    <property type="entry name" value="LIM1_Lrg1p_like"/>
    <property type="match status" value="1"/>
</dbReference>